<protein>
    <recommendedName>
        <fullName evidence="1">N-acetyltransferase domain-containing protein</fullName>
    </recommendedName>
</protein>
<feature type="domain" description="N-acetyltransferase" evidence="1">
    <location>
        <begin position="1"/>
        <end position="153"/>
    </location>
</feature>
<dbReference type="AlphaFoldDB" id="A0A074LL40"/>
<comment type="caution">
    <text evidence="2">The sequence shown here is derived from an EMBL/GenBank/DDBJ whole genome shotgun (WGS) entry which is preliminary data.</text>
</comment>
<dbReference type="EMBL" id="JMIR01000031">
    <property type="protein sequence ID" value="KEO81819.1"/>
    <property type="molecule type" value="Genomic_DNA"/>
</dbReference>
<name>A0A074LL40_9BACL</name>
<reference evidence="2 3" key="1">
    <citation type="journal article" date="2013" name="Int. J. Syst. Evol. Microbiol.">
        <title>Tumebacillus flagellatus sp. nov., an alpha-amylase/pullulanase-producing bacterium isolated from cassava wastewater.</title>
        <authorList>
            <person name="Wang Q."/>
            <person name="Xie N."/>
            <person name="Qin Y."/>
            <person name="Shen N."/>
            <person name="Zhu J."/>
            <person name="Mi H."/>
            <person name="Huang R."/>
        </authorList>
    </citation>
    <scope>NUCLEOTIDE SEQUENCE [LARGE SCALE GENOMIC DNA]</scope>
    <source>
        <strain evidence="2 3">GST4</strain>
    </source>
</reference>
<evidence type="ECO:0000313" key="3">
    <source>
        <dbReference type="Proteomes" id="UP000027931"/>
    </source>
</evidence>
<evidence type="ECO:0000313" key="2">
    <source>
        <dbReference type="EMBL" id="KEO81819.1"/>
    </source>
</evidence>
<accession>A0A074LL40</accession>
<dbReference type="GO" id="GO:0016747">
    <property type="term" value="F:acyltransferase activity, transferring groups other than amino-acyl groups"/>
    <property type="evidence" value="ECO:0007669"/>
    <property type="project" value="InterPro"/>
</dbReference>
<dbReference type="CDD" id="cd04301">
    <property type="entry name" value="NAT_SF"/>
    <property type="match status" value="1"/>
</dbReference>
<proteinExistence type="predicted"/>
<dbReference type="PROSITE" id="PS51186">
    <property type="entry name" value="GNAT"/>
    <property type="match status" value="1"/>
</dbReference>
<organism evidence="2 3">
    <name type="scientific">Tumebacillus flagellatus</name>
    <dbReference type="NCBI Taxonomy" id="1157490"/>
    <lineage>
        <taxon>Bacteria</taxon>
        <taxon>Bacillati</taxon>
        <taxon>Bacillota</taxon>
        <taxon>Bacilli</taxon>
        <taxon>Bacillales</taxon>
        <taxon>Alicyclobacillaceae</taxon>
        <taxon>Tumebacillus</taxon>
    </lineage>
</organism>
<dbReference type="Proteomes" id="UP000027931">
    <property type="component" value="Unassembled WGS sequence"/>
</dbReference>
<sequence length="153" mass="17859">MEVRLAASDDLQDLLDMRYEFTVEDYPDTASVSREEFSIAYEAFFSDMLKGEAWKVFVAVHDGRVVSHMYLQIIEKVPRPGRPHRHFAYVTNVYTRPAYRGQGIGAQVHQWMEKWAREQDLEMLIVWPSSGSVKFYGRNGFVRNAEMMELDLT</sequence>
<dbReference type="Gene3D" id="3.40.630.30">
    <property type="match status" value="1"/>
</dbReference>
<dbReference type="eggNOG" id="COG0454">
    <property type="taxonomic scope" value="Bacteria"/>
</dbReference>
<gene>
    <name evidence="2" type="ORF">EL26_18430</name>
</gene>
<dbReference type="SUPFAM" id="SSF55729">
    <property type="entry name" value="Acyl-CoA N-acyltransferases (Nat)"/>
    <property type="match status" value="1"/>
</dbReference>
<dbReference type="InterPro" id="IPR000182">
    <property type="entry name" value="GNAT_dom"/>
</dbReference>
<dbReference type="Pfam" id="PF00583">
    <property type="entry name" value="Acetyltransf_1"/>
    <property type="match status" value="1"/>
</dbReference>
<evidence type="ECO:0000259" key="1">
    <source>
        <dbReference type="PROSITE" id="PS51186"/>
    </source>
</evidence>
<keyword evidence="3" id="KW-1185">Reference proteome</keyword>
<dbReference type="STRING" id="1157490.EL26_18430"/>
<dbReference type="InterPro" id="IPR016181">
    <property type="entry name" value="Acyl_CoA_acyltransferase"/>
</dbReference>